<sequence>MFLEGGIGLLPNAATERLGRLKIPRGLLYDMKKNIKSRPALRNAMSCFSVLICTKSTDGENKCRGCPMGRKKSSSGLNLGDGSPDRISQGWKSLLSLSVCLPSPLFFLTIKAAL</sequence>
<gene>
    <name evidence="1" type="ORF">CDAR_60351</name>
</gene>
<organism evidence="1 2">
    <name type="scientific">Caerostris darwini</name>
    <dbReference type="NCBI Taxonomy" id="1538125"/>
    <lineage>
        <taxon>Eukaryota</taxon>
        <taxon>Metazoa</taxon>
        <taxon>Ecdysozoa</taxon>
        <taxon>Arthropoda</taxon>
        <taxon>Chelicerata</taxon>
        <taxon>Arachnida</taxon>
        <taxon>Araneae</taxon>
        <taxon>Araneomorphae</taxon>
        <taxon>Entelegynae</taxon>
        <taxon>Araneoidea</taxon>
        <taxon>Araneidae</taxon>
        <taxon>Caerostris</taxon>
    </lineage>
</organism>
<accession>A0AAV4QLH7</accession>
<reference evidence="1 2" key="1">
    <citation type="submission" date="2021-06" db="EMBL/GenBank/DDBJ databases">
        <title>Caerostris darwini draft genome.</title>
        <authorList>
            <person name="Kono N."/>
            <person name="Arakawa K."/>
        </authorList>
    </citation>
    <scope>NUCLEOTIDE SEQUENCE [LARGE SCALE GENOMIC DNA]</scope>
</reference>
<proteinExistence type="predicted"/>
<name>A0AAV4QLH7_9ARAC</name>
<dbReference type="EMBL" id="BPLQ01004677">
    <property type="protein sequence ID" value="GIY09766.1"/>
    <property type="molecule type" value="Genomic_DNA"/>
</dbReference>
<evidence type="ECO:0000313" key="2">
    <source>
        <dbReference type="Proteomes" id="UP001054837"/>
    </source>
</evidence>
<evidence type="ECO:0000313" key="1">
    <source>
        <dbReference type="EMBL" id="GIY09766.1"/>
    </source>
</evidence>
<protein>
    <submittedName>
        <fullName evidence="1">Uncharacterized protein</fullName>
    </submittedName>
</protein>
<dbReference type="AlphaFoldDB" id="A0AAV4QLH7"/>
<dbReference type="Proteomes" id="UP001054837">
    <property type="component" value="Unassembled WGS sequence"/>
</dbReference>
<comment type="caution">
    <text evidence="1">The sequence shown here is derived from an EMBL/GenBank/DDBJ whole genome shotgun (WGS) entry which is preliminary data.</text>
</comment>
<keyword evidence="2" id="KW-1185">Reference proteome</keyword>